<name>A0A8A1LNJ9_AJEC8</name>
<keyword evidence="1" id="KW-0812">Transmembrane</keyword>
<dbReference type="AlphaFoldDB" id="A0A8A1LNJ9"/>
<keyword evidence="1" id="KW-0472">Membrane</keyword>
<feature type="transmembrane region" description="Helical" evidence="1">
    <location>
        <begin position="88"/>
        <end position="109"/>
    </location>
</feature>
<reference evidence="2" key="1">
    <citation type="submission" date="2021-01" db="EMBL/GenBank/DDBJ databases">
        <title>Chromosome-level genome assembly of a human fungal pathogen reveals clustering of transcriptionally co-regulated genes.</title>
        <authorList>
            <person name="Voorhies M."/>
            <person name="Cohen S."/>
            <person name="Shea T.P."/>
            <person name="Petrus S."/>
            <person name="Munoz J.F."/>
            <person name="Poplawski S."/>
            <person name="Goldman W.E."/>
            <person name="Michael T."/>
            <person name="Cuomo C.A."/>
            <person name="Sil A."/>
            <person name="Beyhan S."/>
        </authorList>
    </citation>
    <scope>NUCLEOTIDE SEQUENCE</scope>
    <source>
        <strain evidence="2">H88</strain>
    </source>
</reference>
<keyword evidence="1" id="KW-1133">Transmembrane helix</keyword>
<evidence type="ECO:0000256" key="1">
    <source>
        <dbReference type="SAM" id="Phobius"/>
    </source>
</evidence>
<dbReference type="Proteomes" id="UP000663419">
    <property type="component" value="Chromosome 4"/>
</dbReference>
<gene>
    <name evidence="2" type="ORF">I7I53_03865</name>
</gene>
<sequence length="126" mass="14354">MYAVCVSELRCLSQAGSFPAKIQTHVQLYGHPRPSLWEIWGFSILARMAGKADDGVFCSSRDQSVALLCYLMYMYCPRMCCFYLFTKLFFFSLSSLAMPLHGWLLIGILRSPLAAEVGFEENMSQW</sequence>
<accession>A0A8A1LNJ9</accession>
<dbReference type="EMBL" id="CP069105">
    <property type="protein sequence ID" value="QSS55868.1"/>
    <property type="molecule type" value="Genomic_DNA"/>
</dbReference>
<proteinExistence type="predicted"/>
<dbReference type="VEuPathDB" id="FungiDB:I7I53_03865"/>
<protein>
    <submittedName>
        <fullName evidence="2">Uncharacterized protein</fullName>
    </submittedName>
</protein>
<evidence type="ECO:0000313" key="3">
    <source>
        <dbReference type="Proteomes" id="UP000663419"/>
    </source>
</evidence>
<evidence type="ECO:0000313" key="2">
    <source>
        <dbReference type="EMBL" id="QSS55868.1"/>
    </source>
</evidence>
<organism evidence="2 3">
    <name type="scientific">Ajellomyces capsulatus (strain H88)</name>
    <name type="common">Darling's disease fungus</name>
    <name type="synonym">Histoplasma capsulatum</name>
    <dbReference type="NCBI Taxonomy" id="544711"/>
    <lineage>
        <taxon>Eukaryota</taxon>
        <taxon>Fungi</taxon>
        <taxon>Dikarya</taxon>
        <taxon>Ascomycota</taxon>
        <taxon>Pezizomycotina</taxon>
        <taxon>Eurotiomycetes</taxon>
        <taxon>Eurotiomycetidae</taxon>
        <taxon>Onygenales</taxon>
        <taxon>Ajellomycetaceae</taxon>
        <taxon>Histoplasma</taxon>
    </lineage>
</organism>